<comment type="subcellular location">
    <subcellularLocation>
        <location evidence="1">Cell membrane</location>
        <topology evidence="1">Multi-pass membrane protein</topology>
    </subcellularLocation>
</comment>
<name>A0ABP3I9S6_9ACTN</name>
<feature type="transmembrane region" description="Helical" evidence="6">
    <location>
        <begin position="361"/>
        <end position="383"/>
    </location>
</feature>
<dbReference type="Pfam" id="PF07690">
    <property type="entry name" value="MFS_1"/>
    <property type="match status" value="1"/>
</dbReference>
<dbReference type="InterPro" id="IPR011701">
    <property type="entry name" value="MFS"/>
</dbReference>
<evidence type="ECO:0000256" key="3">
    <source>
        <dbReference type="ARBA" id="ARBA00022692"/>
    </source>
</evidence>
<dbReference type="SUPFAM" id="SSF103473">
    <property type="entry name" value="MFS general substrate transporter"/>
    <property type="match status" value="1"/>
</dbReference>
<gene>
    <name evidence="7" type="ORF">GCM10010357_11900</name>
</gene>
<evidence type="ECO:0000256" key="2">
    <source>
        <dbReference type="ARBA" id="ARBA00022475"/>
    </source>
</evidence>
<dbReference type="Gene3D" id="1.20.1250.20">
    <property type="entry name" value="MFS general substrate transporter like domains"/>
    <property type="match status" value="1"/>
</dbReference>
<evidence type="ECO:0008006" key="9">
    <source>
        <dbReference type="Google" id="ProtNLM"/>
    </source>
</evidence>
<comment type="caution">
    <text evidence="7">The sequence shown here is derived from an EMBL/GenBank/DDBJ whole genome shotgun (WGS) entry which is preliminary data.</text>
</comment>
<evidence type="ECO:0000256" key="5">
    <source>
        <dbReference type="ARBA" id="ARBA00023136"/>
    </source>
</evidence>
<feature type="transmembrane region" description="Helical" evidence="6">
    <location>
        <begin position="64"/>
        <end position="85"/>
    </location>
</feature>
<protein>
    <recommendedName>
        <fullName evidence="9">MFS transporter</fullName>
    </recommendedName>
</protein>
<evidence type="ECO:0000256" key="4">
    <source>
        <dbReference type="ARBA" id="ARBA00022989"/>
    </source>
</evidence>
<dbReference type="EMBL" id="BAAABX010000010">
    <property type="protein sequence ID" value="GAA0392754.1"/>
    <property type="molecule type" value="Genomic_DNA"/>
</dbReference>
<dbReference type="PANTHER" id="PTHR23513">
    <property type="entry name" value="INTEGRAL MEMBRANE EFFLUX PROTEIN-RELATED"/>
    <property type="match status" value="1"/>
</dbReference>
<feature type="transmembrane region" description="Helical" evidence="6">
    <location>
        <begin position="272"/>
        <end position="291"/>
    </location>
</feature>
<feature type="transmembrane region" description="Helical" evidence="6">
    <location>
        <begin position="238"/>
        <end position="260"/>
    </location>
</feature>
<feature type="transmembrane region" description="Helical" evidence="6">
    <location>
        <begin position="389"/>
        <end position="409"/>
    </location>
</feature>
<feature type="transmembrane region" description="Helical" evidence="6">
    <location>
        <begin position="326"/>
        <end position="349"/>
    </location>
</feature>
<proteinExistence type="predicted"/>
<keyword evidence="2" id="KW-1003">Cell membrane</keyword>
<dbReference type="PANTHER" id="PTHR23513:SF6">
    <property type="entry name" value="MAJOR FACILITATOR SUPERFAMILY ASSOCIATED DOMAIN-CONTAINING PROTEIN"/>
    <property type="match status" value="1"/>
</dbReference>
<reference evidence="8" key="1">
    <citation type="journal article" date="2019" name="Int. J. Syst. Evol. Microbiol.">
        <title>The Global Catalogue of Microorganisms (GCM) 10K type strain sequencing project: providing services to taxonomists for standard genome sequencing and annotation.</title>
        <authorList>
            <consortium name="The Broad Institute Genomics Platform"/>
            <consortium name="The Broad Institute Genome Sequencing Center for Infectious Disease"/>
            <person name="Wu L."/>
            <person name="Ma J."/>
        </authorList>
    </citation>
    <scope>NUCLEOTIDE SEQUENCE [LARGE SCALE GENOMIC DNA]</scope>
    <source>
        <strain evidence="8">JCM 4788</strain>
    </source>
</reference>
<dbReference type="InterPro" id="IPR036259">
    <property type="entry name" value="MFS_trans_sf"/>
</dbReference>
<dbReference type="CDD" id="cd06173">
    <property type="entry name" value="MFS_MefA_like"/>
    <property type="match status" value="1"/>
</dbReference>
<dbReference type="Proteomes" id="UP001500879">
    <property type="component" value="Unassembled WGS sequence"/>
</dbReference>
<evidence type="ECO:0000256" key="1">
    <source>
        <dbReference type="ARBA" id="ARBA00004651"/>
    </source>
</evidence>
<sequence>MNAAETGGCDTRAEVPDRRRPLLIRNHHFARVWGAQLLSQSATRMYQMAVMWWLLGQVTAGERGLASGALLACAALPPVLCAPLIARAIARHPSRGVLRASVSAAAVLAAAIAAYAASADVQMLAVYPVMLGLAACQALFDPCLSKSVPELVDDADIEDATAFEQSTFSLVGMAGALLGAALVELVGLAGVAAAGALAYLGAALLVTRARFTPLPGAEDEEAQGGLSRTWRMLADLPFIRLALICFAAANFFINATFLVLPLYTKNVLDGPALTLGLLEGSLWLGMLLGIFTGGRLPGHPGHIGAACIALFGAALVLPGLVADRELFVVCLVVAGWAVGATNVVFVALFQRSVPAAARPAFFAAMLALLGASFPLAALVFGLIGDVVSARTLCLTQAVGLLPVAALLFARARSSARSGDAC</sequence>
<evidence type="ECO:0000313" key="7">
    <source>
        <dbReference type="EMBL" id="GAA0392754.1"/>
    </source>
</evidence>
<evidence type="ECO:0000256" key="6">
    <source>
        <dbReference type="SAM" id="Phobius"/>
    </source>
</evidence>
<evidence type="ECO:0000313" key="8">
    <source>
        <dbReference type="Proteomes" id="UP001500879"/>
    </source>
</evidence>
<keyword evidence="5 6" id="KW-0472">Membrane</keyword>
<accession>A0ABP3I9S6</accession>
<feature type="transmembrane region" description="Helical" evidence="6">
    <location>
        <begin position="303"/>
        <end position="320"/>
    </location>
</feature>
<feature type="transmembrane region" description="Helical" evidence="6">
    <location>
        <begin position="97"/>
        <end position="117"/>
    </location>
</feature>
<keyword evidence="8" id="KW-1185">Reference proteome</keyword>
<organism evidence="7 8">
    <name type="scientific">Streptomyces luteireticuli</name>
    <dbReference type="NCBI Taxonomy" id="173858"/>
    <lineage>
        <taxon>Bacteria</taxon>
        <taxon>Bacillati</taxon>
        <taxon>Actinomycetota</taxon>
        <taxon>Actinomycetes</taxon>
        <taxon>Kitasatosporales</taxon>
        <taxon>Streptomycetaceae</taxon>
        <taxon>Streptomyces</taxon>
    </lineage>
</organism>
<feature type="transmembrane region" description="Helical" evidence="6">
    <location>
        <begin position="176"/>
        <end position="200"/>
    </location>
</feature>
<keyword evidence="4 6" id="KW-1133">Transmembrane helix</keyword>
<keyword evidence="3 6" id="KW-0812">Transmembrane</keyword>